<evidence type="ECO:0000313" key="2">
    <source>
        <dbReference type="Proteomes" id="UP000184315"/>
    </source>
</evidence>
<evidence type="ECO:0000313" key="1">
    <source>
        <dbReference type="EMBL" id="CUR32209.1"/>
    </source>
</evidence>
<reference evidence="2" key="1">
    <citation type="submission" date="2015-10" db="EMBL/GenBank/DDBJ databases">
        <authorList>
            <person name="Regsiter A."/>
            <person name="william w."/>
        </authorList>
    </citation>
    <scope>NUCLEOTIDE SEQUENCE [LARGE SCALE GENOMIC DNA]</scope>
</reference>
<sequence length="46" mass="5674">MFLHERQWFQSLIGIIADFNRKQKRKMRWGQFQSLIGIIADFNIKY</sequence>
<dbReference type="AlphaFoldDB" id="A0A1J1LKS6"/>
<dbReference type="EMBL" id="CZDF01000148">
    <property type="protein sequence ID" value="CUR32209.1"/>
    <property type="molecule type" value="Genomic_DNA"/>
</dbReference>
<dbReference type="Proteomes" id="UP000184315">
    <property type="component" value="Unassembled WGS sequence"/>
</dbReference>
<keyword evidence="2" id="KW-1185">Reference proteome</keyword>
<name>A0A1J1LKS6_9CYAN</name>
<protein>
    <submittedName>
        <fullName evidence="1">Uncharacterized protein</fullName>
    </submittedName>
</protein>
<proteinExistence type="predicted"/>
<gene>
    <name evidence="1" type="ORF">PL9214430181</name>
</gene>
<accession>A0A1J1LKS6</accession>
<organism evidence="1 2">
    <name type="scientific">Planktothrix tepida PCC 9214</name>
    <dbReference type="NCBI Taxonomy" id="671072"/>
    <lineage>
        <taxon>Bacteria</taxon>
        <taxon>Bacillati</taxon>
        <taxon>Cyanobacteriota</taxon>
        <taxon>Cyanophyceae</taxon>
        <taxon>Oscillatoriophycideae</taxon>
        <taxon>Oscillatoriales</taxon>
        <taxon>Microcoleaceae</taxon>
        <taxon>Planktothrix</taxon>
    </lineage>
</organism>